<feature type="transmembrane region" description="Helical" evidence="1">
    <location>
        <begin position="105"/>
        <end position="124"/>
    </location>
</feature>
<evidence type="ECO:0000256" key="1">
    <source>
        <dbReference type="SAM" id="Phobius"/>
    </source>
</evidence>
<keyword evidence="1" id="KW-1133">Transmembrane helix</keyword>
<dbReference type="Proteomes" id="UP000255024">
    <property type="component" value="Unassembled WGS sequence"/>
</dbReference>
<evidence type="ECO:0000313" key="3">
    <source>
        <dbReference type="Proteomes" id="UP000255024"/>
    </source>
</evidence>
<keyword evidence="1" id="KW-0812">Transmembrane</keyword>
<evidence type="ECO:0000313" key="2">
    <source>
        <dbReference type="EMBL" id="STZ69622.1"/>
    </source>
</evidence>
<feature type="transmembrane region" description="Helical" evidence="1">
    <location>
        <begin position="14"/>
        <end position="31"/>
    </location>
</feature>
<keyword evidence="3" id="KW-1185">Reference proteome</keyword>
<reference evidence="2 3" key="1">
    <citation type="submission" date="2018-06" db="EMBL/GenBank/DDBJ databases">
        <authorList>
            <consortium name="Pathogen Informatics"/>
            <person name="Doyle S."/>
        </authorList>
    </citation>
    <scope>NUCLEOTIDE SEQUENCE [LARGE SCALE GENOMIC DNA]</scope>
    <source>
        <strain evidence="2 3">NCTC11179</strain>
    </source>
</reference>
<protein>
    <submittedName>
        <fullName evidence="2">Uncharacterized protein</fullName>
    </submittedName>
</protein>
<organism evidence="2 3">
    <name type="scientific">Myroides odoratus</name>
    <name type="common">Flavobacterium odoratum</name>
    <dbReference type="NCBI Taxonomy" id="256"/>
    <lineage>
        <taxon>Bacteria</taxon>
        <taxon>Pseudomonadati</taxon>
        <taxon>Bacteroidota</taxon>
        <taxon>Flavobacteriia</taxon>
        <taxon>Flavobacteriales</taxon>
        <taxon>Flavobacteriaceae</taxon>
        <taxon>Myroides</taxon>
    </lineage>
</organism>
<accession>A0A378U5N0</accession>
<gene>
    <name evidence="2" type="ORF">NCTC11179_03132</name>
</gene>
<dbReference type="RefSeq" id="WP_115092808.1">
    <property type="nucleotide sequence ID" value="NZ_CP068107.1"/>
</dbReference>
<dbReference type="AlphaFoldDB" id="A0A378U5N0"/>
<feature type="transmembrane region" description="Helical" evidence="1">
    <location>
        <begin position="57"/>
        <end position="85"/>
    </location>
</feature>
<keyword evidence="1" id="KW-0472">Membrane</keyword>
<sequence>MDTKFLLPYSYKKVGWVILTCSTLLWLYLTLTGQDELSFLETPVFTVAGSYFLTDDAAFFTVIRANITSTLVGSLFLIGGLLVVFSKERIEDEFIAKLRLQSFQWAFLINYILLFFTFVLIYGMEFFYVMIYNMFTMLILFIFRFHYLLLLHKK</sequence>
<proteinExistence type="predicted"/>
<name>A0A378U5N0_MYROD</name>
<dbReference type="EMBL" id="UGQL01000002">
    <property type="protein sequence ID" value="STZ69622.1"/>
    <property type="molecule type" value="Genomic_DNA"/>
</dbReference>
<feature type="transmembrane region" description="Helical" evidence="1">
    <location>
        <begin position="130"/>
        <end position="151"/>
    </location>
</feature>